<dbReference type="Proteomes" id="UP000646053">
    <property type="component" value="Unassembled WGS sequence"/>
</dbReference>
<dbReference type="GO" id="GO:0046872">
    <property type="term" value="F:metal ion binding"/>
    <property type="evidence" value="ECO:0007669"/>
    <property type="project" value="InterPro"/>
</dbReference>
<dbReference type="EMBL" id="WVIE01000005">
    <property type="protein sequence ID" value="NDJ16727.1"/>
    <property type="molecule type" value="Genomic_DNA"/>
</dbReference>
<feature type="signal peptide" evidence="3">
    <location>
        <begin position="1"/>
        <end position="27"/>
    </location>
</feature>
<proteinExistence type="inferred from homology"/>
<feature type="domain" description="Peptidase M16 C-terminal" evidence="5">
    <location>
        <begin position="213"/>
        <end position="413"/>
    </location>
</feature>
<dbReference type="AlphaFoldDB" id="A0A8J8CM08"/>
<evidence type="ECO:0000256" key="2">
    <source>
        <dbReference type="SAM" id="MobiDB-lite"/>
    </source>
</evidence>
<evidence type="ECO:0000313" key="7">
    <source>
        <dbReference type="Proteomes" id="UP000646053"/>
    </source>
</evidence>
<evidence type="ECO:0000259" key="5">
    <source>
        <dbReference type="Pfam" id="PF05193"/>
    </source>
</evidence>
<dbReference type="SUPFAM" id="SSF63411">
    <property type="entry name" value="LuxS/MPP-like metallohydrolase"/>
    <property type="match status" value="4"/>
</dbReference>
<dbReference type="Gene3D" id="3.30.830.10">
    <property type="entry name" value="Metalloenzyme, LuxS/M16 peptidase-like"/>
    <property type="match status" value="4"/>
</dbReference>
<sequence length="943" mass="102865">MSFLTFLRRYRLPSLLFALCLSTALLTGEVPLLEAANAVEVPATPLTTQSVRKTVLENGLTVLTKEVPTAPVVTVQVWYRLGSRDEARGVNGIAHQLEHLMFKGTQDRPIQFGRLFNALGSQSNAFTSYDQTAYFGTVERDKLRSLLALEADRMQGALMTADALKSENRVVISELQGYENSPSYRLSRAVMKAAMPTSPYGLPVGGTKADVEKFTIEQIRSYYQNYYSPNNATLLIVGDFQTEPTLKAVEDLFGKVPNRGRAAQAATDTPMAQAQIPQRASEAQKANSPNNAPQNPVKSPIVLREPGSAFLMQAVYPLPAAKHADVPAINVLDSVLTQGRSSRFYQTLVEGGLASDFSGYAATMISDGWYHLSATAAPEQTLTKLSQAVESVLADIRSKGVTPEELQRAKTQLRSYILLRNRDVTSQAFQLGDDQTTTGDYQRTDRLLAAIETVSAADIQRVAKAYFTPEKLTLGYFEPSTFDKTAGGTASPGQTTGQTVEQFNAGPPVAPSLVAKYLPAIAKAPNQPAQALPEKVVLPNGLRVLLLRDPSTPTVSLSAHVLAGQEFDRAEKSGLAKLTADNLTNGTTTKDALTLAKTLDDRGISFEISANRESVLMNGSALIEHLPILIQTMADVTQNASFPEQELELSRQRAITALKVQMDNPQYVARQVFQQTIYPENHPFHSFPTEASLSAIARQDLVDFHKAHYRPDTTIIALVGDFDPAAVKTLLQNELGNWKAEAKAPMLVLPTVAQPTQVVRRYQGIPGKTQSVTLLGNAGIDRKDPRFYNALVMNQILGGDTLSSRLGGEIRDRQGLTYGIYSYFQAGNRQGPFLVSMQTAPEDADKAIASTLKLLEQVRTQGIETAELTTAQRSLTSSYPVDLANPESLTNTILMNEVYGLNVAELRQYPNQIERVTQAQVDRAANELLHPDRIVVVTAGPPK</sequence>
<organism evidence="6 7">
    <name type="scientific">Myxacorys almedinensis A</name>
    <dbReference type="NCBI Taxonomy" id="2690445"/>
    <lineage>
        <taxon>Bacteria</taxon>
        <taxon>Bacillati</taxon>
        <taxon>Cyanobacteriota</taxon>
        <taxon>Cyanophyceae</taxon>
        <taxon>Leptolyngbyales</taxon>
        <taxon>Leptolyngbyaceae</taxon>
        <taxon>Myxacorys</taxon>
        <taxon>Myxacorys almedinensis</taxon>
    </lineage>
</organism>
<dbReference type="PANTHER" id="PTHR11851:SF49">
    <property type="entry name" value="MITOCHONDRIAL-PROCESSING PEPTIDASE SUBUNIT ALPHA"/>
    <property type="match status" value="1"/>
</dbReference>
<comment type="similarity">
    <text evidence="1">Belongs to the peptidase M16 family.</text>
</comment>
<gene>
    <name evidence="6" type="ORF">GS601_05395</name>
</gene>
<dbReference type="InterPro" id="IPR011765">
    <property type="entry name" value="Pept_M16_N"/>
</dbReference>
<feature type="region of interest" description="Disordered" evidence="2">
    <location>
        <begin position="260"/>
        <end position="299"/>
    </location>
</feature>
<feature type="domain" description="Peptidase M16 C-terminal" evidence="5">
    <location>
        <begin position="696"/>
        <end position="875"/>
    </location>
</feature>
<dbReference type="InterPro" id="IPR050361">
    <property type="entry name" value="MPP/UQCRC_Complex"/>
</dbReference>
<dbReference type="RefSeq" id="WP_162422251.1">
    <property type="nucleotide sequence ID" value="NZ_WVIE01000005.1"/>
</dbReference>
<evidence type="ECO:0000313" key="6">
    <source>
        <dbReference type="EMBL" id="NDJ16727.1"/>
    </source>
</evidence>
<evidence type="ECO:0000259" key="4">
    <source>
        <dbReference type="Pfam" id="PF00675"/>
    </source>
</evidence>
<feature type="compositionally biased region" description="Polar residues" evidence="2">
    <location>
        <begin position="266"/>
        <end position="278"/>
    </location>
</feature>
<protein>
    <submittedName>
        <fullName evidence="6">Insulinase family protein</fullName>
    </submittedName>
</protein>
<keyword evidence="3" id="KW-0732">Signal</keyword>
<name>A0A8J8CM08_9CYAN</name>
<feature type="compositionally biased region" description="Polar residues" evidence="2">
    <location>
        <begin position="284"/>
        <end position="297"/>
    </location>
</feature>
<comment type="caution">
    <text evidence="6">The sequence shown here is derived from an EMBL/GenBank/DDBJ whole genome shotgun (WGS) entry which is preliminary data.</text>
</comment>
<feature type="chain" id="PRO_5035273578" evidence="3">
    <location>
        <begin position="28"/>
        <end position="943"/>
    </location>
</feature>
<reference evidence="6" key="1">
    <citation type="submission" date="2019-12" db="EMBL/GenBank/DDBJ databases">
        <title>High-Quality draft genome sequences of three cyanobacteria isolated from the limestone walls of the Old Cathedral of Coimbra.</title>
        <authorList>
            <person name="Tiago I."/>
            <person name="Soares F."/>
            <person name="Portugal A."/>
        </authorList>
    </citation>
    <scope>NUCLEOTIDE SEQUENCE</scope>
    <source>
        <strain evidence="6">A</strain>
    </source>
</reference>
<evidence type="ECO:0000256" key="3">
    <source>
        <dbReference type="SAM" id="SignalP"/>
    </source>
</evidence>
<feature type="domain" description="Peptidase M16 N-terminal" evidence="4">
    <location>
        <begin position="543"/>
        <end position="678"/>
    </location>
</feature>
<keyword evidence="7" id="KW-1185">Reference proteome</keyword>
<dbReference type="Pfam" id="PF05193">
    <property type="entry name" value="Peptidase_M16_C"/>
    <property type="match status" value="2"/>
</dbReference>
<dbReference type="Pfam" id="PF00675">
    <property type="entry name" value="Peptidase_M16"/>
    <property type="match status" value="2"/>
</dbReference>
<dbReference type="PANTHER" id="PTHR11851">
    <property type="entry name" value="METALLOPROTEASE"/>
    <property type="match status" value="1"/>
</dbReference>
<feature type="domain" description="Peptidase M16 N-terminal" evidence="4">
    <location>
        <begin position="62"/>
        <end position="207"/>
    </location>
</feature>
<evidence type="ECO:0000256" key="1">
    <source>
        <dbReference type="ARBA" id="ARBA00007261"/>
    </source>
</evidence>
<dbReference type="InterPro" id="IPR011249">
    <property type="entry name" value="Metalloenz_LuxS/M16"/>
</dbReference>
<accession>A0A8J8CM08</accession>
<dbReference type="InterPro" id="IPR007863">
    <property type="entry name" value="Peptidase_M16_C"/>
</dbReference>